<comment type="caution">
    <text evidence="7">The sequence shown here is derived from an EMBL/GenBank/DDBJ whole genome shotgun (WGS) entry which is preliminary data.</text>
</comment>
<feature type="DNA-binding region" description="H-T-H motif" evidence="4">
    <location>
        <begin position="60"/>
        <end position="79"/>
    </location>
</feature>
<sequence>MTAAEPSEPSGLSDVARLSRRPAGGGGPGPGPGPKGRRTRLRLLDEVERRCLAAPYLTIAVADVARAVHTSPGTFYHYFPDLPSAVAEVAERHMEQFEQVTALAAVLVRADAAPEPCERFVRAFHDFWSDRRGLLETIVLASRDEDPRVFRVLLDAMKRLTHVLSVAVVDGHPVGLAGSLVMMLVMSAARREGFARDGAPLEELLRSQAQIIHLSLARRPDHN</sequence>
<dbReference type="EMBL" id="JYFN01000020">
    <property type="protein sequence ID" value="KJE22764.1"/>
    <property type="molecule type" value="Genomic_DNA"/>
</dbReference>
<dbReference type="OrthoDB" id="3237195at2"/>
<feature type="region of interest" description="Disordered" evidence="5">
    <location>
        <begin position="1"/>
        <end position="38"/>
    </location>
</feature>
<dbReference type="Pfam" id="PF19352">
    <property type="entry name" value="TetR_C_38"/>
    <property type="match status" value="1"/>
</dbReference>
<organism evidence="7 8">
    <name type="scientific">Frankia torreyi</name>
    <dbReference type="NCBI Taxonomy" id="1856"/>
    <lineage>
        <taxon>Bacteria</taxon>
        <taxon>Bacillati</taxon>
        <taxon>Actinomycetota</taxon>
        <taxon>Actinomycetes</taxon>
        <taxon>Frankiales</taxon>
        <taxon>Frankiaceae</taxon>
        <taxon>Frankia</taxon>
    </lineage>
</organism>
<dbReference type="PROSITE" id="PS50977">
    <property type="entry name" value="HTH_TETR_2"/>
    <property type="match status" value="1"/>
</dbReference>
<name>A0A0D8BFM7_9ACTN</name>
<dbReference type="SUPFAM" id="SSF46689">
    <property type="entry name" value="Homeodomain-like"/>
    <property type="match status" value="1"/>
</dbReference>
<dbReference type="GO" id="GO:0003677">
    <property type="term" value="F:DNA binding"/>
    <property type="evidence" value="ECO:0007669"/>
    <property type="project" value="UniProtKB-UniRule"/>
</dbReference>
<keyword evidence="8" id="KW-1185">Reference proteome</keyword>
<evidence type="ECO:0000256" key="2">
    <source>
        <dbReference type="ARBA" id="ARBA00023125"/>
    </source>
</evidence>
<dbReference type="AlphaFoldDB" id="A0A0D8BFM7"/>
<dbReference type="Gene3D" id="1.10.357.10">
    <property type="entry name" value="Tetracycline Repressor, domain 2"/>
    <property type="match status" value="1"/>
</dbReference>
<accession>A0A0D8BFM7</accession>
<gene>
    <name evidence="7" type="ORF">FF36_02943</name>
</gene>
<protein>
    <submittedName>
        <fullName evidence="7">Transcriptional regulator, TetR family</fullName>
    </submittedName>
</protein>
<evidence type="ECO:0000256" key="1">
    <source>
        <dbReference type="ARBA" id="ARBA00023015"/>
    </source>
</evidence>
<dbReference type="InterPro" id="IPR009057">
    <property type="entry name" value="Homeodomain-like_sf"/>
</dbReference>
<evidence type="ECO:0000256" key="3">
    <source>
        <dbReference type="ARBA" id="ARBA00023163"/>
    </source>
</evidence>
<evidence type="ECO:0000259" key="6">
    <source>
        <dbReference type="PROSITE" id="PS50977"/>
    </source>
</evidence>
<proteinExistence type="predicted"/>
<evidence type="ECO:0000313" key="8">
    <source>
        <dbReference type="Proteomes" id="UP000032545"/>
    </source>
</evidence>
<evidence type="ECO:0000313" key="7">
    <source>
        <dbReference type="EMBL" id="KJE22764.1"/>
    </source>
</evidence>
<keyword evidence="2 4" id="KW-0238">DNA-binding</keyword>
<reference evidence="7 8" key="2">
    <citation type="journal article" date="2016" name="Genome Announc.">
        <title>Permanent Draft Genome Sequences for Two Variants of Frankia sp. Strain CpI1, the First Frankia Strain Isolated from Root Nodules of Comptonia peregrina.</title>
        <authorList>
            <person name="Oshone R."/>
            <person name="Hurst S.G.IV."/>
            <person name="Abebe-Akele F."/>
            <person name="Simpson S."/>
            <person name="Morris K."/>
            <person name="Thomas W.K."/>
            <person name="Tisa L.S."/>
        </authorList>
    </citation>
    <scope>NUCLEOTIDE SEQUENCE [LARGE SCALE GENOMIC DNA]</scope>
    <source>
        <strain evidence="8">CpI1-S</strain>
    </source>
</reference>
<dbReference type="PATRIC" id="fig|1502723.3.peg.2085"/>
<keyword evidence="3" id="KW-0804">Transcription</keyword>
<keyword evidence="1" id="KW-0805">Transcription regulation</keyword>
<evidence type="ECO:0000256" key="4">
    <source>
        <dbReference type="PROSITE-ProRule" id="PRU00335"/>
    </source>
</evidence>
<dbReference type="RefSeq" id="WP_044885545.1">
    <property type="nucleotide sequence ID" value="NZ_JYFN01000020.1"/>
</dbReference>
<dbReference type="InterPro" id="IPR001647">
    <property type="entry name" value="HTH_TetR"/>
</dbReference>
<dbReference type="Proteomes" id="UP000032545">
    <property type="component" value="Unassembled WGS sequence"/>
</dbReference>
<feature type="domain" description="HTH tetR-type" evidence="6">
    <location>
        <begin position="37"/>
        <end position="97"/>
    </location>
</feature>
<dbReference type="InterPro" id="IPR011075">
    <property type="entry name" value="TetR_C"/>
</dbReference>
<evidence type="ECO:0000256" key="5">
    <source>
        <dbReference type="SAM" id="MobiDB-lite"/>
    </source>
</evidence>
<reference evidence="8" key="1">
    <citation type="submission" date="2015-02" db="EMBL/GenBank/DDBJ databases">
        <title>Draft Genome of Frankia sp. CpI1-S.</title>
        <authorList>
            <person name="Oshone R.T."/>
            <person name="Ngom M."/>
            <person name="Ghodhbane-Gtari F."/>
            <person name="Gtari M."/>
            <person name="Morris K."/>
            <person name="Thomas K."/>
            <person name="Sen A."/>
            <person name="Tisa L.S."/>
        </authorList>
    </citation>
    <scope>NUCLEOTIDE SEQUENCE [LARGE SCALE GENOMIC DNA]</scope>
    <source>
        <strain evidence="8">CpI1-S</strain>
    </source>
</reference>